<evidence type="ECO:0000313" key="2">
    <source>
        <dbReference type="EMBL" id="RDX89870.1"/>
    </source>
</evidence>
<evidence type="ECO:0000313" key="3">
    <source>
        <dbReference type="Proteomes" id="UP000257109"/>
    </source>
</evidence>
<dbReference type="Proteomes" id="UP000257109">
    <property type="component" value="Unassembled WGS sequence"/>
</dbReference>
<keyword evidence="3" id="KW-1185">Reference proteome</keyword>
<dbReference type="OrthoDB" id="1434155at2759"/>
<comment type="caution">
    <text evidence="2">The sequence shown here is derived from an EMBL/GenBank/DDBJ whole genome shotgun (WGS) entry which is preliminary data.</text>
</comment>
<name>A0A371GH89_MUCPR</name>
<organism evidence="2 3">
    <name type="scientific">Mucuna pruriens</name>
    <name type="common">Velvet bean</name>
    <name type="synonym">Dolichos pruriens</name>
    <dbReference type="NCBI Taxonomy" id="157652"/>
    <lineage>
        <taxon>Eukaryota</taxon>
        <taxon>Viridiplantae</taxon>
        <taxon>Streptophyta</taxon>
        <taxon>Embryophyta</taxon>
        <taxon>Tracheophyta</taxon>
        <taxon>Spermatophyta</taxon>
        <taxon>Magnoliopsida</taxon>
        <taxon>eudicotyledons</taxon>
        <taxon>Gunneridae</taxon>
        <taxon>Pentapetalae</taxon>
        <taxon>rosids</taxon>
        <taxon>fabids</taxon>
        <taxon>Fabales</taxon>
        <taxon>Fabaceae</taxon>
        <taxon>Papilionoideae</taxon>
        <taxon>50 kb inversion clade</taxon>
        <taxon>NPAAA clade</taxon>
        <taxon>indigoferoid/millettioid clade</taxon>
        <taxon>Phaseoleae</taxon>
        <taxon>Mucuna</taxon>
    </lineage>
</organism>
<dbReference type="Pfam" id="PF03732">
    <property type="entry name" value="Retrotrans_gag"/>
    <property type="match status" value="1"/>
</dbReference>
<proteinExistence type="predicted"/>
<dbReference type="EMBL" id="QJKJ01005550">
    <property type="protein sequence ID" value="RDX89870.1"/>
    <property type="molecule type" value="Genomic_DNA"/>
</dbReference>
<sequence>MEEPIPRQVFSTSLKGAVLNWYTRLPLNWIDSFTMLIEKFGAQYTTCKSHHLMLVVLLNLKQEEDKSLCSFMECFSTVSVKIKDL</sequence>
<accession>A0A371GH89</accession>
<dbReference type="InterPro" id="IPR005162">
    <property type="entry name" value="Retrotrans_gag_dom"/>
</dbReference>
<feature type="domain" description="Retrotransposon gag" evidence="1">
    <location>
        <begin position="9"/>
        <end position="83"/>
    </location>
</feature>
<gene>
    <name evidence="2" type="ORF">CR513_28340</name>
</gene>
<dbReference type="AlphaFoldDB" id="A0A371GH89"/>
<feature type="non-terminal residue" evidence="2">
    <location>
        <position position="1"/>
    </location>
</feature>
<protein>
    <recommendedName>
        <fullName evidence="1">Retrotransposon gag domain-containing protein</fullName>
    </recommendedName>
</protein>
<reference evidence="2" key="1">
    <citation type="submission" date="2018-05" db="EMBL/GenBank/DDBJ databases">
        <title>Draft genome of Mucuna pruriens seed.</title>
        <authorList>
            <person name="Nnadi N.E."/>
            <person name="Vos R."/>
            <person name="Hasami M.H."/>
            <person name="Devisetty U.K."/>
            <person name="Aguiy J.C."/>
        </authorList>
    </citation>
    <scope>NUCLEOTIDE SEQUENCE [LARGE SCALE GENOMIC DNA]</scope>
    <source>
        <strain evidence="2">JCA_2017</strain>
    </source>
</reference>
<evidence type="ECO:0000259" key="1">
    <source>
        <dbReference type="Pfam" id="PF03732"/>
    </source>
</evidence>